<sequence length="282" mass="31699">MIIDFHTHTFPAKIAHSVIAHLQSKSRSMAFTDATNDGLRRSMDNAGIDLSILLPVMTNTHQVPKLNEIAARTNEHWEETGLLSFGGMHPEYTNYKEELRHIADMGIKGIKLHPAYQGYDFDDIRYMRIIDKAAELGLIVLTHAGMDIGIPEHNYCSTAHIRHVMQEVGPDKLVLAHMGGWQGWRDVANNLADLPVYFDTAFSMGDILPAPNTIRAEEESHNMNKQQFAFLAHTLGTDKLLFATDCPWSSQSESLAFLRDCEFTEQELADILGNNAQKLLKL</sequence>
<organism evidence="2 3">
    <name type="scientific">Butyricicoccus intestinisimiae</name>
    <dbReference type="NCBI Taxonomy" id="2841509"/>
    <lineage>
        <taxon>Bacteria</taxon>
        <taxon>Bacillati</taxon>
        <taxon>Bacillota</taxon>
        <taxon>Clostridia</taxon>
        <taxon>Eubacteriales</taxon>
        <taxon>Butyricicoccaceae</taxon>
        <taxon>Butyricicoccus</taxon>
    </lineage>
</organism>
<dbReference type="PANTHER" id="PTHR21240:SF28">
    <property type="entry name" value="ISO-OROTATE DECARBOXYLASE (EUROFUNG)"/>
    <property type="match status" value="1"/>
</dbReference>
<evidence type="ECO:0000313" key="2">
    <source>
        <dbReference type="EMBL" id="MBU5490135.1"/>
    </source>
</evidence>
<dbReference type="PANTHER" id="PTHR21240">
    <property type="entry name" value="2-AMINO-3-CARBOXYLMUCONATE-6-SEMIALDEHYDE DECARBOXYLASE"/>
    <property type="match status" value="1"/>
</dbReference>
<dbReference type="InterPro" id="IPR006680">
    <property type="entry name" value="Amidohydro-rel"/>
</dbReference>
<dbReference type="InterPro" id="IPR032465">
    <property type="entry name" value="ACMSD"/>
</dbReference>
<evidence type="ECO:0000313" key="3">
    <source>
        <dbReference type="Proteomes" id="UP000783588"/>
    </source>
</evidence>
<dbReference type="RefSeq" id="WP_216469777.1">
    <property type="nucleotide sequence ID" value="NZ_JAHLQI010000002.1"/>
</dbReference>
<reference evidence="2 3" key="1">
    <citation type="submission" date="2021-06" db="EMBL/GenBank/DDBJ databases">
        <authorList>
            <person name="Sun Q."/>
            <person name="Li D."/>
        </authorList>
    </citation>
    <scope>NUCLEOTIDE SEQUENCE [LARGE SCALE GENOMIC DNA]</scope>
    <source>
        <strain evidence="2 3">MSJd-7</strain>
    </source>
</reference>
<feature type="domain" description="Amidohydrolase-related" evidence="1">
    <location>
        <begin position="96"/>
        <end position="282"/>
    </location>
</feature>
<dbReference type="Pfam" id="PF04909">
    <property type="entry name" value="Amidohydro_2"/>
    <property type="match status" value="1"/>
</dbReference>
<gene>
    <name evidence="2" type="ORF">KQI75_05795</name>
</gene>
<dbReference type="CDD" id="cd01292">
    <property type="entry name" value="metallo-dependent_hydrolases"/>
    <property type="match status" value="1"/>
</dbReference>
<keyword evidence="3" id="KW-1185">Reference proteome</keyword>
<dbReference type="EMBL" id="JAHLQI010000002">
    <property type="protein sequence ID" value="MBU5490135.1"/>
    <property type="molecule type" value="Genomic_DNA"/>
</dbReference>
<protein>
    <submittedName>
        <fullName evidence="2">Amidohydrolase family protein</fullName>
    </submittedName>
</protein>
<comment type="caution">
    <text evidence="2">The sequence shown here is derived from an EMBL/GenBank/DDBJ whole genome shotgun (WGS) entry which is preliminary data.</text>
</comment>
<proteinExistence type="predicted"/>
<name>A0ABS6ETH2_9FIRM</name>
<evidence type="ECO:0000259" key="1">
    <source>
        <dbReference type="Pfam" id="PF04909"/>
    </source>
</evidence>
<dbReference type="Proteomes" id="UP000783588">
    <property type="component" value="Unassembled WGS sequence"/>
</dbReference>
<accession>A0ABS6ETH2</accession>